<dbReference type="Proteomes" id="UP000023152">
    <property type="component" value="Unassembled WGS sequence"/>
</dbReference>
<keyword evidence="1" id="KW-0812">Transmembrane</keyword>
<evidence type="ECO:0000313" key="3">
    <source>
        <dbReference type="Proteomes" id="UP000023152"/>
    </source>
</evidence>
<accession>X6M4K2</accession>
<feature type="transmembrane region" description="Helical" evidence="1">
    <location>
        <begin position="20"/>
        <end position="40"/>
    </location>
</feature>
<proteinExistence type="predicted"/>
<comment type="caution">
    <text evidence="2">The sequence shown here is derived from an EMBL/GenBank/DDBJ whole genome shotgun (WGS) entry which is preliminary data.</text>
</comment>
<keyword evidence="3" id="KW-1185">Reference proteome</keyword>
<organism evidence="2 3">
    <name type="scientific">Reticulomyxa filosa</name>
    <dbReference type="NCBI Taxonomy" id="46433"/>
    <lineage>
        <taxon>Eukaryota</taxon>
        <taxon>Sar</taxon>
        <taxon>Rhizaria</taxon>
        <taxon>Retaria</taxon>
        <taxon>Foraminifera</taxon>
        <taxon>Monothalamids</taxon>
        <taxon>Reticulomyxidae</taxon>
        <taxon>Reticulomyxa</taxon>
    </lineage>
</organism>
<reference evidence="2 3" key="1">
    <citation type="journal article" date="2013" name="Curr. Biol.">
        <title>The Genome of the Foraminiferan Reticulomyxa filosa.</title>
        <authorList>
            <person name="Glockner G."/>
            <person name="Hulsmann N."/>
            <person name="Schleicher M."/>
            <person name="Noegel A.A."/>
            <person name="Eichinger L."/>
            <person name="Gallinger C."/>
            <person name="Pawlowski J."/>
            <person name="Sierra R."/>
            <person name="Euteneuer U."/>
            <person name="Pillet L."/>
            <person name="Moustafa A."/>
            <person name="Platzer M."/>
            <person name="Groth M."/>
            <person name="Szafranski K."/>
            <person name="Schliwa M."/>
        </authorList>
    </citation>
    <scope>NUCLEOTIDE SEQUENCE [LARGE SCALE GENOMIC DNA]</scope>
</reference>
<protein>
    <submittedName>
        <fullName evidence="2">Uncharacterized protein</fullName>
    </submittedName>
</protein>
<sequence length="222" mass="26052">MVEHGHYQTKESNENQMLGSWYIFSCIINSEHITCIYSILKRKKNKQIGKEATGPEWRYSHDNFFIVVSPFFFFFEYALFVDEESTHRKALMHKEKLIWNEEEDEEWEGTVKDELYNNSENAMTITQISELLEMTPGSKISWNEFTQNCGFDNDLNQPEILRCIFEYLPGVPVDWGREVHFQGCCALTGQGLWEGLVWLEEAILKFEKDKLLASETQAQPQL</sequence>
<dbReference type="EMBL" id="ASPP01024629">
    <property type="protein sequence ID" value="ETO08849.1"/>
    <property type="molecule type" value="Genomic_DNA"/>
</dbReference>
<gene>
    <name evidence="2" type="ORF">RFI_28537</name>
</gene>
<feature type="transmembrane region" description="Helical" evidence="1">
    <location>
        <begin position="61"/>
        <end position="80"/>
    </location>
</feature>
<dbReference type="AlphaFoldDB" id="X6M4K2"/>
<keyword evidence="1" id="KW-0472">Membrane</keyword>
<keyword evidence="1" id="KW-1133">Transmembrane helix</keyword>
<evidence type="ECO:0000256" key="1">
    <source>
        <dbReference type="SAM" id="Phobius"/>
    </source>
</evidence>
<name>X6M4K2_RETFI</name>
<evidence type="ECO:0000313" key="2">
    <source>
        <dbReference type="EMBL" id="ETO08849.1"/>
    </source>
</evidence>